<sequence>MNKTVQIQEIAITIAAKNFNPTILNPDFLRYGDLIPEDWELARSPVYTKTACL</sequence>
<comment type="caution">
    <text evidence="1">The sequence shown here is derived from an EMBL/GenBank/DDBJ whole genome shotgun (WGS) entry which is preliminary data.</text>
</comment>
<protein>
    <submittedName>
        <fullName evidence="1">Uncharacterized protein</fullName>
    </submittedName>
</protein>
<gene>
    <name evidence="1" type="ORF">IQ247_27060</name>
</gene>
<name>A0A8J7FHA4_9CYAN</name>
<dbReference type="AlphaFoldDB" id="A0A8J7FHA4"/>
<evidence type="ECO:0000313" key="1">
    <source>
        <dbReference type="EMBL" id="MBE9216278.1"/>
    </source>
</evidence>
<dbReference type="RefSeq" id="WP_193924752.1">
    <property type="nucleotide sequence ID" value="NZ_JADEWL010000152.1"/>
</dbReference>
<keyword evidence="2" id="KW-1185">Reference proteome</keyword>
<dbReference type="Proteomes" id="UP000620559">
    <property type="component" value="Unassembled WGS sequence"/>
</dbReference>
<proteinExistence type="predicted"/>
<evidence type="ECO:0000313" key="2">
    <source>
        <dbReference type="Proteomes" id="UP000620559"/>
    </source>
</evidence>
<reference evidence="1" key="1">
    <citation type="submission" date="2020-10" db="EMBL/GenBank/DDBJ databases">
        <authorList>
            <person name="Castelo-Branco R."/>
            <person name="Eusebio N."/>
            <person name="Adriana R."/>
            <person name="Vieira A."/>
            <person name="Brugerolle De Fraissinette N."/>
            <person name="Rezende De Castro R."/>
            <person name="Schneider M.P."/>
            <person name="Vasconcelos V."/>
            <person name="Leao P.N."/>
        </authorList>
    </citation>
    <scope>NUCLEOTIDE SEQUENCE</scope>
    <source>
        <strain evidence="1">LEGE 06105</strain>
    </source>
</reference>
<dbReference type="EMBL" id="JADEWL010000152">
    <property type="protein sequence ID" value="MBE9216278.1"/>
    <property type="molecule type" value="Genomic_DNA"/>
</dbReference>
<organism evidence="1 2">
    <name type="scientific">Plectonema cf. radiosum LEGE 06105</name>
    <dbReference type="NCBI Taxonomy" id="945769"/>
    <lineage>
        <taxon>Bacteria</taxon>
        <taxon>Bacillati</taxon>
        <taxon>Cyanobacteriota</taxon>
        <taxon>Cyanophyceae</taxon>
        <taxon>Oscillatoriophycideae</taxon>
        <taxon>Oscillatoriales</taxon>
        <taxon>Microcoleaceae</taxon>
        <taxon>Plectonema</taxon>
    </lineage>
</organism>
<accession>A0A8J7FHA4</accession>